<sequence>MSNFTYHQATSGWQHNALQLATTGQWEEALTLWSEQATPDKLNLWLLKRLDGVKNDSNTQLLGEMRRWITEPEEKLRWKIFHHAEKMGFDTPVGALALSLFWSQGSMSPEGLEPVYPEPHLSGLMRRCVLLMLATLNNDSPAKGTTALLAQWAHQENL</sequence>
<dbReference type="Pfam" id="PF22011">
    <property type="entry name" value="DUF6931"/>
    <property type="match status" value="1"/>
</dbReference>
<accession>A0A381KQ82</accession>
<dbReference type="AlphaFoldDB" id="A0A381KQ82"/>
<organism evidence="1 2">
    <name type="scientific">Buttiauxella agrestis</name>
    <dbReference type="NCBI Taxonomy" id="82977"/>
    <lineage>
        <taxon>Bacteria</taxon>
        <taxon>Pseudomonadati</taxon>
        <taxon>Pseudomonadota</taxon>
        <taxon>Gammaproteobacteria</taxon>
        <taxon>Enterobacterales</taxon>
        <taxon>Enterobacteriaceae</taxon>
        <taxon>Buttiauxella</taxon>
    </lineage>
</organism>
<reference evidence="1 2" key="1">
    <citation type="submission" date="2018-06" db="EMBL/GenBank/DDBJ databases">
        <authorList>
            <consortium name="Pathogen Informatics"/>
            <person name="Doyle S."/>
        </authorList>
    </citation>
    <scope>NUCLEOTIDE SEQUENCE [LARGE SCALE GENOMIC DNA]</scope>
    <source>
        <strain evidence="1 2">NCTC12119</strain>
    </source>
</reference>
<protein>
    <submittedName>
        <fullName evidence="1">Uncharacterized protein</fullName>
    </submittedName>
</protein>
<dbReference type="EMBL" id="UIGI01000002">
    <property type="protein sequence ID" value="SUY92967.1"/>
    <property type="molecule type" value="Genomic_DNA"/>
</dbReference>
<evidence type="ECO:0000313" key="1">
    <source>
        <dbReference type="EMBL" id="SUY92967.1"/>
    </source>
</evidence>
<gene>
    <name evidence="1" type="ORF">NCTC12119_04997</name>
</gene>
<dbReference type="Proteomes" id="UP000255528">
    <property type="component" value="Unassembled WGS sequence"/>
</dbReference>
<dbReference type="InterPro" id="IPR053855">
    <property type="entry name" value="DUF6931"/>
</dbReference>
<proteinExistence type="predicted"/>
<evidence type="ECO:0000313" key="2">
    <source>
        <dbReference type="Proteomes" id="UP000255528"/>
    </source>
</evidence>
<dbReference type="RefSeq" id="WP_115632171.1">
    <property type="nucleotide sequence ID" value="NZ_UIGI01000002.1"/>
</dbReference>
<name>A0A381KQ82_9ENTR</name>